<organism evidence="10 11">
    <name type="scientific">Facklamia languida CCUG 37842</name>
    <dbReference type="NCBI Taxonomy" id="883113"/>
    <lineage>
        <taxon>Bacteria</taxon>
        <taxon>Bacillati</taxon>
        <taxon>Bacillota</taxon>
        <taxon>Bacilli</taxon>
        <taxon>Lactobacillales</taxon>
        <taxon>Aerococcaceae</taxon>
        <taxon>Facklamia</taxon>
    </lineage>
</organism>
<dbReference type="PANTHER" id="PTHR10695:SF46">
    <property type="entry name" value="BIFUNCTIONAL COENZYME A SYNTHASE-RELATED"/>
    <property type="match status" value="1"/>
</dbReference>
<evidence type="ECO:0000256" key="5">
    <source>
        <dbReference type="ARBA" id="ARBA00022777"/>
    </source>
</evidence>
<evidence type="ECO:0000256" key="4">
    <source>
        <dbReference type="ARBA" id="ARBA00022741"/>
    </source>
</evidence>
<dbReference type="CDD" id="cd02022">
    <property type="entry name" value="DPCK"/>
    <property type="match status" value="1"/>
</dbReference>
<keyword evidence="4 8" id="KW-0547">Nucleotide-binding</keyword>
<proteinExistence type="inferred from homology"/>
<dbReference type="eggNOG" id="COG0237">
    <property type="taxonomic scope" value="Bacteria"/>
</dbReference>
<keyword evidence="3 8" id="KW-0808">Transferase</keyword>
<name>H3NI08_9LACT</name>
<dbReference type="InterPro" id="IPR027417">
    <property type="entry name" value="P-loop_NTPase"/>
</dbReference>
<dbReference type="STRING" id="883113.HMPREF9708_00436"/>
<evidence type="ECO:0000313" key="10">
    <source>
        <dbReference type="EMBL" id="EHR37807.1"/>
    </source>
</evidence>
<dbReference type="HOGENOM" id="CLU_057180_0_0_9"/>
<dbReference type="PATRIC" id="fig|883113.3.peg.439"/>
<dbReference type="GO" id="GO:0005524">
    <property type="term" value="F:ATP binding"/>
    <property type="evidence" value="ECO:0007669"/>
    <property type="project" value="UniProtKB-UniRule"/>
</dbReference>
<dbReference type="AlphaFoldDB" id="H3NI08"/>
<dbReference type="SUPFAM" id="SSF52540">
    <property type="entry name" value="P-loop containing nucleoside triphosphate hydrolases"/>
    <property type="match status" value="1"/>
</dbReference>
<dbReference type="Pfam" id="PF01121">
    <property type="entry name" value="CoaE"/>
    <property type="match status" value="1"/>
</dbReference>
<comment type="catalytic activity">
    <reaction evidence="8">
        <text>3'-dephospho-CoA + ATP = ADP + CoA + H(+)</text>
        <dbReference type="Rhea" id="RHEA:18245"/>
        <dbReference type="ChEBI" id="CHEBI:15378"/>
        <dbReference type="ChEBI" id="CHEBI:30616"/>
        <dbReference type="ChEBI" id="CHEBI:57287"/>
        <dbReference type="ChEBI" id="CHEBI:57328"/>
        <dbReference type="ChEBI" id="CHEBI:456216"/>
        <dbReference type="EC" id="2.7.1.24"/>
    </reaction>
</comment>
<comment type="function">
    <text evidence="8">Catalyzes the phosphorylation of the 3'-hydroxyl group of dephosphocoenzyme A to form coenzyme A.</text>
</comment>
<dbReference type="Gene3D" id="3.40.50.300">
    <property type="entry name" value="P-loop containing nucleotide triphosphate hydrolases"/>
    <property type="match status" value="1"/>
</dbReference>
<gene>
    <name evidence="8" type="primary">coaE</name>
    <name evidence="10" type="ORF">HMPREF9708_00436</name>
</gene>
<comment type="similarity">
    <text evidence="1 8">Belongs to the CoaE family.</text>
</comment>
<comment type="subcellular location">
    <subcellularLocation>
        <location evidence="8">Cytoplasm</location>
    </subcellularLocation>
</comment>
<keyword evidence="2 8" id="KW-0963">Cytoplasm</keyword>
<evidence type="ECO:0000256" key="7">
    <source>
        <dbReference type="ARBA" id="ARBA00022993"/>
    </source>
</evidence>
<dbReference type="PANTHER" id="PTHR10695">
    <property type="entry name" value="DEPHOSPHO-COA KINASE-RELATED"/>
    <property type="match status" value="1"/>
</dbReference>
<accession>H3NI08</accession>
<dbReference type="Proteomes" id="UP000006190">
    <property type="component" value="Unassembled WGS sequence"/>
</dbReference>
<sequence length="197" mass="22398">MTYVVGITGGIATGKSTIANYLRDQGFKVLDMDQMAHQVQQPHTRGYRAIVDHFGPEILNDQGQIDRKALGRIVFSNPDALEWLNQLIHPLVFQALEDQIQMTTDPFLFVEVPLLYETGRLEFYDQVWVAFLPYAIQIQRLMARDQLDQGEAQERIASQLPTKDKADQADVVICTAHDLKQTYSQITKALQELPNPL</sequence>
<dbReference type="FunFam" id="3.40.50.300:FF:000991">
    <property type="entry name" value="Dephospho-CoA kinase"/>
    <property type="match status" value="1"/>
</dbReference>
<dbReference type="OrthoDB" id="9812943at2"/>
<keyword evidence="11" id="KW-1185">Reference proteome</keyword>
<keyword evidence="5 8" id="KW-0418">Kinase</keyword>
<dbReference type="NCBIfam" id="TIGR00152">
    <property type="entry name" value="dephospho-CoA kinase"/>
    <property type="match status" value="1"/>
</dbReference>
<evidence type="ECO:0000256" key="1">
    <source>
        <dbReference type="ARBA" id="ARBA00009018"/>
    </source>
</evidence>
<evidence type="ECO:0000256" key="2">
    <source>
        <dbReference type="ARBA" id="ARBA00022490"/>
    </source>
</evidence>
<feature type="binding site" evidence="8">
    <location>
        <begin position="12"/>
        <end position="17"/>
    </location>
    <ligand>
        <name>ATP</name>
        <dbReference type="ChEBI" id="CHEBI:30616"/>
    </ligand>
</feature>
<dbReference type="GO" id="GO:0004140">
    <property type="term" value="F:dephospho-CoA kinase activity"/>
    <property type="evidence" value="ECO:0007669"/>
    <property type="project" value="UniProtKB-UniRule"/>
</dbReference>
<evidence type="ECO:0000256" key="9">
    <source>
        <dbReference type="NCBIfam" id="TIGR00152"/>
    </source>
</evidence>
<dbReference type="GO" id="GO:0005737">
    <property type="term" value="C:cytoplasm"/>
    <property type="evidence" value="ECO:0007669"/>
    <property type="project" value="UniProtKB-SubCell"/>
</dbReference>
<comment type="caution">
    <text evidence="10">The sequence shown here is derived from an EMBL/GenBank/DDBJ whole genome shotgun (WGS) entry which is preliminary data.</text>
</comment>
<dbReference type="HAMAP" id="MF_00376">
    <property type="entry name" value="Dephospho_CoA_kinase"/>
    <property type="match status" value="1"/>
</dbReference>
<keyword evidence="6 8" id="KW-0067">ATP-binding</keyword>
<evidence type="ECO:0000256" key="6">
    <source>
        <dbReference type="ARBA" id="ARBA00022840"/>
    </source>
</evidence>
<protein>
    <recommendedName>
        <fullName evidence="8 9">Dephospho-CoA kinase</fullName>
        <ecNumber evidence="8 9">2.7.1.24</ecNumber>
    </recommendedName>
    <alternativeName>
        <fullName evidence="8">Dephosphocoenzyme A kinase</fullName>
    </alternativeName>
</protein>
<dbReference type="RefSeq" id="WP_006308410.1">
    <property type="nucleotide sequence ID" value="NZ_JH601133.1"/>
</dbReference>
<reference evidence="10 11" key="1">
    <citation type="submission" date="2012-01" db="EMBL/GenBank/DDBJ databases">
        <title>The Genome Sequence of Facklamia languida CCUG 37842.</title>
        <authorList>
            <consortium name="The Broad Institute Genome Sequencing Platform"/>
            <person name="Earl A."/>
            <person name="Ward D."/>
            <person name="Feldgarden M."/>
            <person name="Gevers D."/>
            <person name="Huys G."/>
            <person name="Young S.K."/>
            <person name="Zeng Q."/>
            <person name="Gargeya S."/>
            <person name="Fitzgerald M."/>
            <person name="Haas B."/>
            <person name="Abouelleil A."/>
            <person name="Alvarado L."/>
            <person name="Arachchi H.M."/>
            <person name="Berlin A."/>
            <person name="Chapman S.B."/>
            <person name="Gearin G."/>
            <person name="Goldberg J."/>
            <person name="Griggs A."/>
            <person name="Gujja S."/>
            <person name="Hansen M."/>
            <person name="Heiman D."/>
            <person name="Howarth C."/>
            <person name="Larimer J."/>
            <person name="Lui A."/>
            <person name="MacDonald P.J.P."/>
            <person name="McCowen C."/>
            <person name="Montmayeur A."/>
            <person name="Murphy C."/>
            <person name="Neiman D."/>
            <person name="Pearson M."/>
            <person name="Priest M."/>
            <person name="Roberts A."/>
            <person name="Saif S."/>
            <person name="Shea T."/>
            <person name="Sisk P."/>
            <person name="Stolte C."/>
            <person name="Sykes S."/>
            <person name="Wortman J."/>
            <person name="Nusbaum C."/>
            <person name="Birren B."/>
        </authorList>
    </citation>
    <scope>NUCLEOTIDE SEQUENCE [LARGE SCALE GENOMIC DNA]</scope>
    <source>
        <strain evidence="10 11">CCUG 37842</strain>
    </source>
</reference>
<keyword evidence="7 8" id="KW-0173">Coenzyme A biosynthesis</keyword>
<evidence type="ECO:0000313" key="11">
    <source>
        <dbReference type="Proteomes" id="UP000006190"/>
    </source>
</evidence>
<dbReference type="UniPathway" id="UPA00241">
    <property type="reaction ID" value="UER00356"/>
</dbReference>
<evidence type="ECO:0000256" key="3">
    <source>
        <dbReference type="ARBA" id="ARBA00022679"/>
    </source>
</evidence>
<dbReference type="PROSITE" id="PS51219">
    <property type="entry name" value="DPCK"/>
    <property type="match status" value="1"/>
</dbReference>
<dbReference type="GO" id="GO:0015937">
    <property type="term" value="P:coenzyme A biosynthetic process"/>
    <property type="evidence" value="ECO:0007669"/>
    <property type="project" value="UniProtKB-UniRule"/>
</dbReference>
<dbReference type="InterPro" id="IPR001977">
    <property type="entry name" value="Depp_CoAkinase"/>
</dbReference>
<dbReference type="EC" id="2.7.1.24" evidence="8 9"/>
<comment type="pathway">
    <text evidence="8">Cofactor biosynthesis; coenzyme A biosynthesis; CoA from (R)-pantothenate: step 5/5.</text>
</comment>
<evidence type="ECO:0000256" key="8">
    <source>
        <dbReference type="HAMAP-Rule" id="MF_00376"/>
    </source>
</evidence>
<dbReference type="EMBL" id="AGEG01000003">
    <property type="protein sequence ID" value="EHR37807.1"/>
    <property type="molecule type" value="Genomic_DNA"/>
</dbReference>